<name>A0ABQ5IW41_9ASTR</name>
<dbReference type="EMBL" id="BQNB010021199">
    <property type="protein sequence ID" value="GJU03925.1"/>
    <property type="molecule type" value="Genomic_DNA"/>
</dbReference>
<evidence type="ECO:0000313" key="2">
    <source>
        <dbReference type="Proteomes" id="UP001151760"/>
    </source>
</evidence>
<evidence type="ECO:0000313" key="1">
    <source>
        <dbReference type="EMBL" id="GJU03925.1"/>
    </source>
</evidence>
<proteinExistence type="predicted"/>
<dbReference type="Proteomes" id="UP001151760">
    <property type="component" value="Unassembled WGS sequence"/>
</dbReference>
<accession>A0ABQ5IW41</accession>
<organism evidence="1 2">
    <name type="scientific">Tanacetum coccineum</name>
    <dbReference type="NCBI Taxonomy" id="301880"/>
    <lineage>
        <taxon>Eukaryota</taxon>
        <taxon>Viridiplantae</taxon>
        <taxon>Streptophyta</taxon>
        <taxon>Embryophyta</taxon>
        <taxon>Tracheophyta</taxon>
        <taxon>Spermatophyta</taxon>
        <taxon>Magnoliopsida</taxon>
        <taxon>eudicotyledons</taxon>
        <taxon>Gunneridae</taxon>
        <taxon>Pentapetalae</taxon>
        <taxon>asterids</taxon>
        <taxon>campanulids</taxon>
        <taxon>Asterales</taxon>
        <taxon>Asteraceae</taxon>
        <taxon>Asteroideae</taxon>
        <taxon>Anthemideae</taxon>
        <taxon>Anthemidinae</taxon>
        <taxon>Tanacetum</taxon>
    </lineage>
</organism>
<protein>
    <submittedName>
        <fullName evidence="1">Uncharacterized protein</fullName>
    </submittedName>
</protein>
<gene>
    <name evidence="1" type="ORF">Tco_1114263</name>
</gene>
<sequence length="522" mass="60279">MAQLSCSQCGGLFNGGNYPSCSIIGAENEFVHDPNPFPYNNTPDFYDQPPQHHVETYSYKLCGNDSRYGYDCPPRFLLVYEKEPSYNQNFGDNYYPQNSPSFSQHYLCCDNCGGRHENFQCQPMNPNYFEPNPSYNPNYSGFDRLPQYPIDQSPPHEMSIQEMEDLKQYYLDEMLSLSNDLQIKDYRNEKIDIRFRRECKSMIDELNGKFNGMSIEINKKKELQHQEQAAKLSTYTTEPLRRFNSFYDDYDYKESTIPLNEIDSQIPPSFAITPVLPTLEPEDSLIMGNEELSTILEEELDEFIKSGVEDLVLIPSESEDTSGSDSECILPSCDDFSPINIYEEKSVTFSNPLFDSNDDFTFSDDESLSDEDVPEDNFKIYLNPLFEFDDEYISSDVNPLFDKVLEDIENKDSYVSDLDEPALLVTPLSDFNEDECFDPGGDVDEIEFLLHRDSSTPKLSVASILEGFIDEPPLEENDDLFDLESKENKWKKILYDASIDDLMTEDKVFDPDIHEKNFLLHM</sequence>
<comment type="caution">
    <text evidence="1">The sequence shown here is derived from an EMBL/GenBank/DDBJ whole genome shotgun (WGS) entry which is preliminary data.</text>
</comment>
<reference evidence="1" key="1">
    <citation type="journal article" date="2022" name="Int. J. Mol. Sci.">
        <title>Draft Genome of Tanacetum Coccineum: Genomic Comparison of Closely Related Tanacetum-Family Plants.</title>
        <authorList>
            <person name="Yamashiro T."/>
            <person name="Shiraishi A."/>
            <person name="Nakayama K."/>
            <person name="Satake H."/>
        </authorList>
    </citation>
    <scope>NUCLEOTIDE SEQUENCE</scope>
</reference>
<keyword evidence="2" id="KW-1185">Reference proteome</keyword>
<reference evidence="1" key="2">
    <citation type="submission" date="2022-01" db="EMBL/GenBank/DDBJ databases">
        <authorList>
            <person name="Yamashiro T."/>
            <person name="Shiraishi A."/>
            <person name="Satake H."/>
            <person name="Nakayama K."/>
        </authorList>
    </citation>
    <scope>NUCLEOTIDE SEQUENCE</scope>
</reference>